<feature type="transmembrane region" description="Helical" evidence="1">
    <location>
        <begin position="35"/>
        <end position="53"/>
    </location>
</feature>
<feature type="transmembrane region" description="Helical" evidence="1">
    <location>
        <begin position="114"/>
        <end position="138"/>
    </location>
</feature>
<dbReference type="RefSeq" id="WP_044396415.1">
    <property type="nucleotide sequence ID" value="NZ_JXIQ01000191.1"/>
</dbReference>
<keyword evidence="1" id="KW-1133">Transmembrane helix</keyword>
<sequence>MENRIEVFRGLLHYRYYTYKLRDAERFPGVWKKTIVWILLSGLIFGFSAYYGVDSEYLSRKLAAIPRAEYEMTKSLFLVGQILQGLFFGATMLFLPALFFWALTDLEYKRLLAIQLFTMPILLLEKLLLVPLAIYLGLTKISSPFSLGIIAQYITGNDWLIYFFANLSIFKIWTIFLEYKYVTAMTDKNPKLILLMVTAIQLVIWIFVALLSFIRMENIL</sequence>
<reference evidence="2 3" key="1">
    <citation type="submission" date="2015-01" db="EMBL/GenBank/DDBJ databases">
        <title>Draft genome sequences of the supercritical CO2 tolerant bacteria Bacillus subterraneus MITOT1 and Bacillus cereus MIT0214.</title>
        <authorList>
            <person name="Peet K.C."/>
            <person name="Thompson J.R."/>
        </authorList>
    </citation>
    <scope>NUCLEOTIDE SEQUENCE [LARGE SCALE GENOMIC DNA]</scope>
    <source>
        <strain evidence="2 3">MITOT1</strain>
    </source>
</reference>
<feature type="transmembrane region" description="Helical" evidence="1">
    <location>
        <begin position="76"/>
        <end position="102"/>
    </location>
</feature>
<keyword evidence="3" id="KW-1185">Reference proteome</keyword>
<comment type="caution">
    <text evidence="2">The sequence shown here is derived from an EMBL/GenBank/DDBJ whole genome shotgun (WGS) entry which is preliminary data.</text>
</comment>
<evidence type="ECO:0008006" key="4">
    <source>
        <dbReference type="Google" id="ProtNLM"/>
    </source>
</evidence>
<name>A0A0D6Z5X0_9BACI</name>
<feature type="transmembrane region" description="Helical" evidence="1">
    <location>
        <begin position="192"/>
        <end position="214"/>
    </location>
</feature>
<proteinExistence type="predicted"/>
<keyword evidence="1" id="KW-0812">Transmembrane</keyword>
<evidence type="ECO:0000313" key="2">
    <source>
        <dbReference type="EMBL" id="KIY20685.1"/>
    </source>
</evidence>
<dbReference type="Proteomes" id="UP000032512">
    <property type="component" value="Unassembled WGS sequence"/>
</dbReference>
<accession>A0A0D6Z5X0</accession>
<feature type="transmembrane region" description="Helical" evidence="1">
    <location>
        <begin position="159"/>
        <end position="177"/>
    </location>
</feature>
<dbReference type="EMBL" id="JXIQ01000191">
    <property type="protein sequence ID" value="KIY20685.1"/>
    <property type="molecule type" value="Genomic_DNA"/>
</dbReference>
<protein>
    <recommendedName>
        <fullName evidence="4">Yip1 domain-containing protein</fullName>
    </recommendedName>
</protein>
<dbReference type="AlphaFoldDB" id="A0A0D6Z5X0"/>
<evidence type="ECO:0000256" key="1">
    <source>
        <dbReference type="SAM" id="Phobius"/>
    </source>
</evidence>
<gene>
    <name evidence="2" type="ORF">UB32_17975</name>
</gene>
<dbReference type="PATRIC" id="fig|285983.3.peg.3077"/>
<organism evidence="2 3">
    <name type="scientific">Mesobacillus subterraneus</name>
    <dbReference type="NCBI Taxonomy" id="285983"/>
    <lineage>
        <taxon>Bacteria</taxon>
        <taxon>Bacillati</taxon>
        <taxon>Bacillota</taxon>
        <taxon>Bacilli</taxon>
        <taxon>Bacillales</taxon>
        <taxon>Bacillaceae</taxon>
        <taxon>Mesobacillus</taxon>
    </lineage>
</organism>
<dbReference type="OrthoDB" id="2455856at2"/>
<evidence type="ECO:0000313" key="3">
    <source>
        <dbReference type="Proteomes" id="UP000032512"/>
    </source>
</evidence>
<keyword evidence="1" id="KW-0472">Membrane</keyword>